<proteinExistence type="predicted"/>
<protein>
    <submittedName>
        <fullName evidence="2">Uncharacterized protein</fullName>
    </submittedName>
</protein>
<accession>A0A7Y9J9F9</accession>
<feature type="chain" id="PRO_5030683147" evidence="1">
    <location>
        <begin position="33"/>
        <end position="296"/>
    </location>
</feature>
<reference evidence="2 3" key="1">
    <citation type="submission" date="2020-07" db="EMBL/GenBank/DDBJ databases">
        <title>Sequencing the genomes of 1000 actinobacteria strains.</title>
        <authorList>
            <person name="Klenk H.-P."/>
        </authorList>
    </citation>
    <scope>NUCLEOTIDE SEQUENCE [LARGE SCALE GENOMIC DNA]</scope>
    <source>
        <strain evidence="2 3">DSM 21350</strain>
    </source>
</reference>
<sequence>MRASFRSRGTAVLAAATLATSLAATTFGTASASGSTAHRAAAAHTTARRLPPVVVNVRVTKDGLTRSRSNFRPGNTIVNIRSAGGGGTVEVMRLHHGYTVAELRKDFSTLFNGDVQAVRSIDKHVEFYGGSQVYKHRTASFATYLHRGHYLIANLDKGTLTRMRVAGDRQLRSLPHATGRVNLVREDRFGNPGVRRHTGWMRTTNRTDEPHFVDLGRVKASTTRHMVKKYFDEGAQGQPDWALKAMAGTLVVGPGHTVLWRYHLPRGKYLEMCWWPSDEDGMPHALMGMWALTHLR</sequence>
<evidence type="ECO:0000256" key="1">
    <source>
        <dbReference type="SAM" id="SignalP"/>
    </source>
</evidence>
<keyword evidence="1" id="KW-0732">Signal</keyword>
<name>A0A7Y9J9F9_9ACTN</name>
<dbReference type="RefSeq" id="WP_179662209.1">
    <property type="nucleotide sequence ID" value="NZ_JACCBG010000001.1"/>
</dbReference>
<dbReference type="EMBL" id="JACCBG010000001">
    <property type="protein sequence ID" value="NYD40298.1"/>
    <property type="molecule type" value="Genomic_DNA"/>
</dbReference>
<evidence type="ECO:0000313" key="2">
    <source>
        <dbReference type="EMBL" id="NYD40298.1"/>
    </source>
</evidence>
<feature type="signal peptide" evidence="1">
    <location>
        <begin position="1"/>
        <end position="32"/>
    </location>
</feature>
<gene>
    <name evidence="2" type="ORF">BJZ21_000381</name>
</gene>
<comment type="caution">
    <text evidence="2">The sequence shown here is derived from an EMBL/GenBank/DDBJ whole genome shotgun (WGS) entry which is preliminary data.</text>
</comment>
<dbReference type="Proteomes" id="UP000535511">
    <property type="component" value="Unassembled WGS sequence"/>
</dbReference>
<evidence type="ECO:0000313" key="3">
    <source>
        <dbReference type="Proteomes" id="UP000535511"/>
    </source>
</evidence>
<dbReference type="AlphaFoldDB" id="A0A7Y9J9F9"/>
<keyword evidence="3" id="KW-1185">Reference proteome</keyword>
<organism evidence="2 3">
    <name type="scientific">Nocardioides panaciterrulae</name>
    <dbReference type="NCBI Taxonomy" id="661492"/>
    <lineage>
        <taxon>Bacteria</taxon>
        <taxon>Bacillati</taxon>
        <taxon>Actinomycetota</taxon>
        <taxon>Actinomycetes</taxon>
        <taxon>Propionibacteriales</taxon>
        <taxon>Nocardioidaceae</taxon>
        <taxon>Nocardioides</taxon>
    </lineage>
</organism>